<evidence type="ECO:0000313" key="1">
    <source>
        <dbReference type="EMBL" id="GAA0675530.1"/>
    </source>
</evidence>
<accession>A0AAV3TBX1</accession>
<sequence>MRAAGDTGVIPAGIYVLLAAASERARMESLDDVVARERRSQDLAVRAAGEPERTYTYHRFCTTAWKTGNFLRHLGVGDDVAVGVAADPVPQSLLAFFGTALLGGRTRFDPPRAWDGRAAVARSDAVAEYDLPAGGQRVGYGDDPADPATRYFEEEVWSENPSFPPVDRDPSTAALEDAERRYSHRELVDAASTAVEEFDLDADDAVAVRASLADPRTVVAGALAPLIAGGSVLFPGADAEGDVAVTPGGNGGDAPEPRTIALDAVSL</sequence>
<protein>
    <recommendedName>
        <fullName evidence="3">Acetyl-CoA synthetase</fullName>
    </recommendedName>
</protein>
<keyword evidence="2" id="KW-1185">Reference proteome</keyword>
<dbReference type="InterPro" id="IPR042099">
    <property type="entry name" value="ANL_N_sf"/>
</dbReference>
<comment type="caution">
    <text evidence="1">The sequence shown here is derived from an EMBL/GenBank/DDBJ whole genome shotgun (WGS) entry which is preliminary data.</text>
</comment>
<evidence type="ECO:0000313" key="2">
    <source>
        <dbReference type="Proteomes" id="UP001500420"/>
    </source>
</evidence>
<reference evidence="1 2" key="1">
    <citation type="journal article" date="2019" name="Int. J. Syst. Evol. Microbiol.">
        <title>The Global Catalogue of Microorganisms (GCM) 10K type strain sequencing project: providing services to taxonomists for standard genome sequencing and annotation.</title>
        <authorList>
            <consortium name="The Broad Institute Genomics Platform"/>
            <consortium name="The Broad Institute Genome Sequencing Center for Infectious Disease"/>
            <person name="Wu L."/>
            <person name="Ma J."/>
        </authorList>
    </citation>
    <scope>NUCLEOTIDE SEQUENCE [LARGE SCALE GENOMIC DNA]</scope>
    <source>
        <strain evidence="1 2">JCM 16328</strain>
    </source>
</reference>
<dbReference type="AlphaFoldDB" id="A0AAV3TBX1"/>
<name>A0AAV3TBX1_9EURY</name>
<dbReference type="EMBL" id="BAAADV010000004">
    <property type="protein sequence ID" value="GAA0675530.1"/>
    <property type="molecule type" value="Genomic_DNA"/>
</dbReference>
<proteinExistence type="predicted"/>
<dbReference type="Gene3D" id="3.40.50.12780">
    <property type="entry name" value="N-terminal domain of ligase-like"/>
    <property type="match status" value="1"/>
</dbReference>
<evidence type="ECO:0008006" key="3">
    <source>
        <dbReference type="Google" id="ProtNLM"/>
    </source>
</evidence>
<dbReference type="SUPFAM" id="SSF56801">
    <property type="entry name" value="Acetyl-CoA synthetase-like"/>
    <property type="match status" value="1"/>
</dbReference>
<dbReference type="Proteomes" id="UP001500420">
    <property type="component" value="Unassembled WGS sequence"/>
</dbReference>
<organism evidence="1 2">
    <name type="scientific">Natronoarchaeum mannanilyticum</name>
    <dbReference type="NCBI Taxonomy" id="926360"/>
    <lineage>
        <taxon>Archaea</taxon>
        <taxon>Methanobacteriati</taxon>
        <taxon>Methanobacteriota</taxon>
        <taxon>Stenosarchaea group</taxon>
        <taxon>Halobacteria</taxon>
        <taxon>Halobacteriales</taxon>
        <taxon>Natronoarchaeaceae</taxon>
    </lineage>
</organism>
<gene>
    <name evidence="1" type="ORF">GCM10009020_24010</name>
</gene>